<dbReference type="GeneID" id="25414614"/>
<feature type="region of interest" description="Disordered" evidence="1">
    <location>
        <begin position="254"/>
        <end position="288"/>
    </location>
</feature>
<feature type="compositionally biased region" description="Low complexity" evidence="1">
    <location>
        <begin position="35"/>
        <end position="44"/>
    </location>
</feature>
<sequence>MASAASTVPTQTPYIVFDSRKAGLISIVEEELPQDDPSPLSSASPQPPTWRKVDYFGKSDDRNVHGLGVTSAAGTSCPLTGSFAEISPNLGSSKNTLSGWGMIPPRQRTPSEINTSHKKSWNQGPQTLSQLSSVIPEISDDETSRQGSIVELEIYLRKASVVQSQPEKCDGTNADLLVTEGSDVLGPLHSPLTPLSPSIRTSASPRASSECLGRASTNDDQSAPTATTPKRPRLESRGVFKKFNNFADLHAFSFGQTPKARKESSTAPDPMSMEGGIQRPSSARTSLGSSVLHEAVQDVMLVNPITGERKMSAIRPTSAGQLARPGRLRRSSSATSMRTPSTASRPSLSARNSSTRSSFGIRSATSTHDAHSQTLSSIGGQQNRHASTSASTRQLTLSSSYARTMSGTRTMSSSTWSRTMSTFSRASSTASMTTYDAESARLENDPIQSDRVDAETGRESSFFVPLLGHFQWNKSDSAVALPTQESKPAYQEALADVEEDPDFVEVEIEPKAGSIGRRTSLLANIFTNKDIDVDPDLEFEPSTSEADIKQGIAKARGERSRRKMIYSRNVAVTSIAAVNALGVALSFGLFSVWYAVVPLILLAPLLRSAMVFNLLGNHAYVKARALLEPHENEEAAKVPIMDYATVVSFSNESSEDIQSTLDSVVDQKDVDMHKNLLLITCNDNVWNIDPTTKSTTRIILENILTSIVDEAKFQMPRNDQEPGFDTMWCRRGIYRGLPYVLMVKEGVTKKAEILDLTRNLLYAYNLRRESYFNPVPSVFFAWCKEWAELHDFASFDFLVNIAPDTLLEEHCISRLHMHSLKHPTCAGVLSRVEIDFCSSKWSPLNLFSNSQLMYDQVRHSHQTQIMHKASVDANSCQMIRICEETCGLQLLKDAKERRPAPMSNMVKQICSSLEEDDMTYGVPEINIMQAVRAVTYARSATTFSEFFAQRQRIAFSTCATDLAVICNSQMHWFERLSSAAELLAWCLPIVSLAVITNFLRSAALAQNIPVLIVLSAIFVSPWLYATITAMRLSQSWDARLRYVLGFGVLILTGPFVAIYVVFSTLLNLHRLRPKQPKRRRSSTRATQVQRSNV</sequence>
<evidence type="ECO:0000256" key="2">
    <source>
        <dbReference type="SAM" id="Phobius"/>
    </source>
</evidence>
<feature type="compositionally biased region" description="Low complexity" evidence="1">
    <location>
        <begin position="347"/>
        <end position="358"/>
    </location>
</feature>
<feature type="compositionally biased region" description="Polar residues" evidence="1">
    <location>
        <begin position="331"/>
        <end position="346"/>
    </location>
</feature>
<name>A0A074WTP3_9PEZI</name>
<reference evidence="3 4" key="1">
    <citation type="journal article" date="2014" name="BMC Genomics">
        <title>Genome sequencing of four Aureobasidium pullulans varieties: biotechnological potential, stress tolerance, and description of new species.</title>
        <authorList>
            <person name="Gostin Ar C."/>
            <person name="Ohm R.A."/>
            <person name="Kogej T."/>
            <person name="Sonjak S."/>
            <person name="Turk M."/>
            <person name="Zajc J."/>
            <person name="Zalar P."/>
            <person name="Grube M."/>
            <person name="Sun H."/>
            <person name="Han J."/>
            <person name="Sharma A."/>
            <person name="Chiniquy J."/>
            <person name="Ngan C.Y."/>
            <person name="Lipzen A."/>
            <person name="Barry K."/>
            <person name="Grigoriev I.V."/>
            <person name="Gunde-Cimerman N."/>
        </authorList>
    </citation>
    <scope>NUCLEOTIDE SEQUENCE [LARGE SCALE GENOMIC DNA]</scope>
    <source>
        <strain evidence="3 4">CBS 147.97</strain>
    </source>
</reference>
<dbReference type="HOGENOM" id="CLU_279911_0_0_1"/>
<feature type="region of interest" description="Disordered" evidence="1">
    <location>
        <begin position="185"/>
        <end position="238"/>
    </location>
</feature>
<protein>
    <submittedName>
        <fullName evidence="3">Uncharacterized protein</fullName>
    </submittedName>
</protein>
<feature type="transmembrane region" description="Helical" evidence="2">
    <location>
        <begin position="1011"/>
        <end position="1030"/>
    </location>
</feature>
<feature type="transmembrane region" description="Helical" evidence="2">
    <location>
        <begin position="1042"/>
        <end position="1068"/>
    </location>
</feature>
<dbReference type="RefSeq" id="XP_013431156.1">
    <property type="nucleotide sequence ID" value="XM_013575702.1"/>
</dbReference>
<proteinExistence type="predicted"/>
<accession>A0A074WTP3</accession>
<feature type="transmembrane region" description="Helical" evidence="2">
    <location>
        <begin position="593"/>
        <end position="615"/>
    </location>
</feature>
<feature type="compositionally biased region" description="Low complexity" evidence="1">
    <location>
        <begin position="185"/>
        <end position="198"/>
    </location>
</feature>
<feature type="compositionally biased region" description="Basic and acidic residues" evidence="1">
    <location>
        <begin position="438"/>
        <end position="453"/>
    </location>
</feature>
<feature type="region of interest" description="Disordered" evidence="1">
    <location>
        <begin position="311"/>
        <end position="453"/>
    </location>
</feature>
<feature type="transmembrane region" description="Helical" evidence="2">
    <location>
        <begin position="982"/>
        <end position="999"/>
    </location>
</feature>
<evidence type="ECO:0000313" key="4">
    <source>
        <dbReference type="Proteomes" id="UP000027730"/>
    </source>
</evidence>
<dbReference type="OrthoDB" id="370884at2759"/>
<evidence type="ECO:0000313" key="3">
    <source>
        <dbReference type="EMBL" id="KEQ76570.1"/>
    </source>
</evidence>
<keyword evidence="2" id="KW-0472">Membrane</keyword>
<feature type="transmembrane region" description="Helical" evidence="2">
    <location>
        <begin position="566"/>
        <end position="587"/>
    </location>
</feature>
<evidence type="ECO:0000256" key="1">
    <source>
        <dbReference type="SAM" id="MobiDB-lite"/>
    </source>
</evidence>
<feature type="compositionally biased region" description="Polar residues" evidence="1">
    <location>
        <begin position="279"/>
        <end position="288"/>
    </location>
</feature>
<gene>
    <name evidence="3" type="ORF">M436DRAFT_69544</name>
</gene>
<feature type="compositionally biased region" description="Low complexity" evidence="1">
    <location>
        <begin position="403"/>
        <end position="425"/>
    </location>
</feature>
<feature type="region of interest" description="Disordered" evidence="1">
    <location>
        <begin position="32"/>
        <end position="57"/>
    </location>
</feature>
<dbReference type="STRING" id="1043004.A0A074WTP3"/>
<dbReference type="AlphaFoldDB" id="A0A074WTP3"/>
<feature type="compositionally biased region" description="Polar residues" evidence="1">
    <location>
        <begin position="215"/>
        <end position="228"/>
    </location>
</feature>
<keyword evidence="2" id="KW-0812">Transmembrane</keyword>
<feature type="compositionally biased region" description="Polar residues" evidence="1">
    <location>
        <begin position="363"/>
        <end position="402"/>
    </location>
</feature>
<keyword evidence="4" id="KW-1185">Reference proteome</keyword>
<keyword evidence="2" id="KW-1133">Transmembrane helix</keyword>
<dbReference type="EMBL" id="KL584703">
    <property type="protein sequence ID" value="KEQ76570.1"/>
    <property type="molecule type" value="Genomic_DNA"/>
</dbReference>
<organism evidence="3 4">
    <name type="scientific">Aureobasidium namibiae CBS 147.97</name>
    <dbReference type="NCBI Taxonomy" id="1043004"/>
    <lineage>
        <taxon>Eukaryota</taxon>
        <taxon>Fungi</taxon>
        <taxon>Dikarya</taxon>
        <taxon>Ascomycota</taxon>
        <taxon>Pezizomycotina</taxon>
        <taxon>Dothideomycetes</taxon>
        <taxon>Dothideomycetidae</taxon>
        <taxon>Dothideales</taxon>
        <taxon>Saccotheciaceae</taxon>
        <taxon>Aureobasidium</taxon>
    </lineage>
</organism>
<feature type="compositionally biased region" description="Polar residues" evidence="1">
    <location>
        <begin position="426"/>
        <end position="436"/>
    </location>
</feature>
<dbReference type="Proteomes" id="UP000027730">
    <property type="component" value="Unassembled WGS sequence"/>
</dbReference>